<organism evidence="3 4">
    <name type="scientific">Ascodesmis nigricans</name>
    <dbReference type="NCBI Taxonomy" id="341454"/>
    <lineage>
        <taxon>Eukaryota</taxon>
        <taxon>Fungi</taxon>
        <taxon>Dikarya</taxon>
        <taxon>Ascomycota</taxon>
        <taxon>Pezizomycotina</taxon>
        <taxon>Pezizomycetes</taxon>
        <taxon>Pezizales</taxon>
        <taxon>Ascodesmidaceae</taxon>
        <taxon>Ascodesmis</taxon>
    </lineage>
</organism>
<dbReference type="PANTHER" id="PTHR38848:SF3">
    <property type="entry name" value="G-PROTEIN COUPLED RECEPTORS FAMILY 3 PROFILE DOMAIN-CONTAINING PROTEIN"/>
    <property type="match status" value="1"/>
</dbReference>
<feature type="transmembrane region" description="Helical" evidence="2">
    <location>
        <begin position="221"/>
        <end position="246"/>
    </location>
</feature>
<evidence type="ECO:0000313" key="3">
    <source>
        <dbReference type="EMBL" id="TGZ81127.1"/>
    </source>
</evidence>
<dbReference type="PANTHER" id="PTHR38848">
    <property type="entry name" value="G-PROTEIN COUPLED RECEPTORS FAMILY 3 PROFILE DOMAIN-CONTAINING PROTEIN"/>
    <property type="match status" value="1"/>
</dbReference>
<feature type="transmembrane region" description="Helical" evidence="2">
    <location>
        <begin position="180"/>
        <end position="201"/>
    </location>
</feature>
<dbReference type="AlphaFoldDB" id="A0A4S2MWX5"/>
<feature type="transmembrane region" description="Helical" evidence="2">
    <location>
        <begin position="26"/>
        <end position="47"/>
    </location>
</feature>
<keyword evidence="2" id="KW-0472">Membrane</keyword>
<feature type="compositionally biased region" description="Polar residues" evidence="1">
    <location>
        <begin position="370"/>
        <end position="382"/>
    </location>
</feature>
<evidence type="ECO:0000256" key="1">
    <source>
        <dbReference type="SAM" id="MobiDB-lite"/>
    </source>
</evidence>
<dbReference type="InParanoid" id="A0A4S2MWX5"/>
<dbReference type="OrthoDB" id="3210850at2759"/>
<keyword evidence="2" id="KW-0812">Transmembrane</keyword>
<keyword evidence="4" id="KW-1185">Reference proteome</keyword>
<protein>
    <recommendedName>
        <fullName evidence="5">G-protein coupled receptors family 1 profile domain-containing protein</fullName>
    </recommendedName>
</protein>
<feature type="transmembrane region" description="Helical" evidence="2">
    <location>
        <begin position="93"/>
        <end position="118"/>
    </location>
</feature>
<feature type="transmembrane region" description="Helical" evidence="2">
    <location>
        <begin position="138"/>
        <end position="159"/>
    </location>
</feature>
<dbReference type="EMBL" id="ML220121">
    <property type="protein sequence ID" value="TGZ81127.1"/>
    <property type="molecule type" value="Genomic_DNA"/>
</dbReference>
<reference evidence="3 4" key="1">
    <citation type="submission" date="2019-04" db="EMBL/GenBank/DDBJ databases">
        <title>Comparative genomics and transcriptomics to analyze fruiting body development in filamentous ascomycetes.</title>
        <authorList>
            <consortium name="DOE Joint Genome Institute"/>
            <person name="Lutkenhaus R."/>
            <person name="Traeger S."/>
            <person name="Breuer J."/>
            <person name="Kuo A."/>
            <person name="Lipzen A."/>
            <person name="Pangilinan J."/>
            <person name="Dilworth D."/>
            <person name="Sandor L."/>
            <person name="Poggeler S."/>
            <person name="Barry K."/>
            <person name="Grigoriev I.V."/>
            <person name="Nowrousian M."/>
        </authorList>
    </citation>
    <scope>NUCLEOTIDE SEQUENCE [LARGE SCALE GENOMIC DNA]</scope>
    <source>
        <strain evidence="3 4">CBS 389.68</strain>
    </source>
</reference>
<accession>A0A4S2MWX5</accession>
<evidence type="ECO:0000313" key="4">
    <source>
        <dbReference type="Proteomes" id="UP000298138"/>
    </source>
</evidence>
<gene>
    <name evidence="3" type="ORF">EX30DRAFT_378070</name>
</gene>
<proteinExistence type="predicted"/>
<evidence type="ECO:0008006" key="5">
    <source>
        <dbReference type="Google" id="ProtNLM"/>
    </source>
</evidence>
<evidence type="ECO:0000256" key="2">
    <source>
        <dbReference type="SAM" id="Phobius"/>
    </source>
</evidence>
<sequence>MPSLLLKRLDNEVWLRAKGMPSKESFVLGTTLAMIAISVVSFCLARRASGVTSLKNLPLARWLILALFVDSWAFVFSSTILQVSFGLNSSQKACDVGILLCLVCYLSSKVGGSLIYMFLVEKVYIIRGTRKRWQDGLFLFNTFGMLLPYCVVITLTFIYRNSNVGSDGQCRIGLKLQANIPLLVFDLIINVYLTYLFLVPLRGLWSFRNGTESKQGRLHRVALRTFIGSCSTLLSTLANLTALLILRGHEPGWVCFAACNADVLFSVLVLHWVTHQDDTDSPTLTRCGACKRSLVENPPMTRSLAYGNGIGRLETFEGRSNVVHIATVCEAEKQHIHDPSMPLNVIVTNTEFRRDVESRDVESCGDSMSDAGSSSKRVNSTEEIWPHKGPSSE</sequence>
<name>A0A4S2MWX5_9PEZI</name>
<feature type="region of interest" description="Disordered" evidence="1">
    <location>
        <begin position="357"/>
        <end position="393"/>
    </location>
</feature>
<dbReference type="Proteomes" id="UP000298138">
    <property type="component" value="Unassembled WGS sequence"/>
</dbReference>
<keyword evidence="2" id="KW-1133">Transmembrane helix</keyword>
<feature type="transmembrane region" description="Helical" evidence="2">
    <location>
        <begin position="59"/>
        <end position="81"/>
    </location>
</feature>